<dbReference type="SUPFAM" id="SSF54593">
    <property type="entry name" value="Glyoxalase/Bleomycin resistance protein/Dihydroxybiphenyl dioxygenase"/>
    <property type="match status" value="1"/>
</dbReference>
<dbReference type="InterPro" id="IPR029068">
    <property type="entry name" value="Glyas_Bleomycin-R_OHBP_Dase"/>
</dbReference>
<accession>A0A1E5XPW4</accession>
<feature type="domain" description="VOC" evidence="1">
    <location>
        <begin position="1"/>
        <end position="117"/>
    </location>
</feature>
<protein>
    <submittedName>
        <fullName evidence="2">Glyoxalase</fullName>
    </submittedName>
</protein>
<dbReference type="RefSeq" id="WP_069910160.1">
    <property type="nucleotide sequence ID" value="NZ_LAJE02000194.1"/>
</dbReference>
<evidence type="ECO:0000313" key="2">
    <source>
        <dbReference type="EMBL" id="OEO30646.1"/>
    </source>
</evidence>
<gene>
    <name evidence="2" type="ORF">VW23_020235</name>
</gene>
<organism evidence="2 3">
    <name type="scientific">Devosia insulae DS-56</name>
    <dbReference type="NCBI Taxonomy" id="1116389"/>
    <lineage>
        <taxon>Bacteria</taxon>
        <taxon>Pseudomonadati</taxon>
        <taxon>Pseudomonadota</taxon>
        <taxon>Alphaproteobacteria</taxon>
        <taxon>Hyphomicrobiales</taxon>
        <taxon>Devosiaceae</taxon>
        <taxon>Devosia</taxon>
    </lineage>
</organism>
<dbReference type="Gene3D" id="3.10.180.10">
    <property type="entry name" value="2,3-Dihydroxybiphenyl 1,2-Dioxygenase, domain 1"/>
    <property type="match status" value="1"/>
</dbReference>
<sequence>MFDHIGLNVTDFARSRDFYVRALEPLGIVALFGGENWAMLGANGKPQFWFGSGGAVPGPIHLAFKSETWEQVDQFYAAALAAGGRDNGPPGLREYGPDYYAAFVIDPDGHNVEAVCRVPVAS</sequence>
<dbReference type="CDD" id="cd07262">
    <property type="entry name" value="VOC_like"/>
    <property type="match status" value="1"/>
</dbReference>
<dbReference type="PANTHER" id="PTHR35006:SF2">
    <property type="entry name" value="GLYOXALASE FAMILY PROTEIN (AFU_ORTHOLOGUE AFUA_5G14830)"/>
    <property type="match status" value="1"/>
</dbReference>
<dbReference type="EMBL" id="LAJE02000194">
    <property type="protein sequence ID" value="OEO30646.1"/>
    <property type="molecule type" value="Genomic_DNA"/>
</dbReference>
<dbReference type="Pfam" id="PF00903">
    <property type="entry name" value="Glyoxalase"/>
    <property type="match status" value="1"/>
</dbReference>
<reference evidence="2 3" key="1">
    <citation type="journal article" date="2015" name="Genome Announc.">
        <title>Genome Assemblies of Three Soil-Associated Devosia species: D. insulae, D. limi, and D. soli.</title>
        <authorList>
            <person name="Hassan Y.I."/>
            <person name="Lepp D."/>
            <person name="Zhou T."/>
        </authorList>
    </citation>
    <scope>NUCLEOTIDE SEQUENCE [LARGE SCALE GENOMIC DNA]</scope>
    <source>
        <strain evidence="2 3">DS-56</strain>
    </source>
</reference>
<dbReference type="PROSITE" id="PS51819">
    <property type="entry name" value="VOC"/>
    <property type="match status" value="1"/>
</dbReference>
<name>A0A1E5XPW4_9HYPH</name>
<evidence type="ECO:0000313" key="3">
    <source>
        <dbReference type="Proteomes" id="UP000095463"/>
    </source>
</evidence>
<dbReference type="Proteomes" id="UP000095463">
    <property type="component" value="Unassembled WGS sequence"/>
</dbReference>
<comment type="caution">
    <text evidence="2">The sequence shown here is derived from an EMBL/GenBank/DDBJ whole genome shotgun (WGS) entry which is preliminary data.</text>
</comment>
<dbReference type="InterPro" id="IPR037523">
    <property type="entry name" value="VOC_core"/>
</dbReference>
<proteinExistence type="predicted"/>
<evidence type="ECO:0000259" key="1">
    <source>
        <dbReference type="PROSITE" id="PS51819"/>
    </source>
</evidence>
<dbReference type="PANTHER" id="PTHR35006">
    <property type="entry name" value="GLYOXALASE FAMILY PROTEIN (AFU_ORTHOLOGUE AFUA_5G14830)"/>
    <property type="match status" value="1"/>
</dbReference>
<dbReference type="InterPro" id="IPR004360">
    <property type="entry name" value="Glyas_Fos-R_dOase_dom"/>
</dbReference>
<dbReference type="AlphaFoldDB" id="A0A1E5XPW4"/>
<keyword evidence="3" id="KW-1185">Reference proteome</keyword>